<comment type="caution">
    <text evidence="1">The sequence shown here is derived from an EMBL/GenBank/DDBJ whole genome shotgun (WGS) entry which is preliminary data.</text>
</comment>
<evidence type="ECO:0000313" key="1">
    <source>
        <dbReference type="EMBL" id="GIN97737.1"/>
    </source>
</evidence>
<evidence type="ECO:0000313" key="2">
    <source>
        <dbReference type="Proteomes" id="UP000680670"/>
    </source>
</evidence>
<dbReference type="EMBL" id="BORJ01000010">
    <property type="protein sequence ID" value="GIN97737.1"/>
    <property type="molecule type" value="Genomic_DNA"/>
</dbReference>
<dbReference type="Proteomes" id="UP000680670">
    <property type="component" value="Unassembled WGS sequence"/>
</dbReference>
<dbReference type="RefSeq" id="WP_213021063.1">
    <property type="nucleotide sequence ID" value="NZ_BORJ01000010.1"/>
</dbReference>
<keyword evidence="2" id="KW-1185">Reference proteome</keyword>
<reference evidence="1 2" key="1">
    <citation type="submission" date="2021-03" db="EMBL/GenBank/DDBJ databases">
        <title>Antimicrobial resistance genes in bacteria isolated from Japanese honey, and their potential for conferring macrolide and lincosamide resistance in the American foulbrood pathogen Paenibacillus larvae.</title>
        <authorList>
            <person name="Okamoto M."/>
            <person name="Kumagai M."/>
            <person name="Kanamori H."/>
            <person name="Takamatsu D."/>
        </authorList>
    </citation>
    <scope>NUCLEOTIDE SEQUENCE [LARGE SCALE GENOMIC DNA]</scope>
    <source>
        <strain evidence="1 2">J6TS1</strain>
    </source>
</reference>
<organism evidence="1 2">
    <name type="scientific">Siminovitchia terrae</name>
    <name type="common">Bacillus terrae</name>
    <dbReference type="NCBI Taxonomy" id="1914933"/>
    <lineage>
        <taxon>Bacteria</taxon>
        <taxon>Bacillati</taxon>
        <taxon>Bacillota</taxon>
        <taxon>Bacilli</taxon>
        <taxon>Bacillales</taxon>
        <taxon>Bacillaceae</taxon>
        <taxon>Siminovitchia</taxon>
    </lineage>
</organism>
<name>A0ABQ4L196_SIMTE</name>
<gene>
    <name evidence="1" type="ORF">J6TS1_36070</name>
</gene>
<accession>A0ABQ4L196</accession>
<sequence>MNAYWYSIQWGFKPRLNKVKASGGCRRFYRAPLDKIWAQICQGAFDFDLKNIGSVQASIQYRTVISFLKRNVKYNACILHYDK</sequence>
<proteinExistence type="predicted"/>
<protein>
    <submittedName>
        <fullName evidence="1">Uncharacterized protein</fullName>
    </submittedName>
</protein>